<dbReference type="Proteomes" id="UP000041254">
    <property type="component" value="Unassembled WGS sequence"/>
</dbReference>
<dbReference type="AlphaFoldDB" id="A0A0G4E8S2"/>
<organism evidence="2 3">
    <name type="scientific">Vitrella brassicaformis (strain CCMP3155)</name>
    <dbReference type="NCBI Taxonomy" id="1169540"/>
    <lineage>
        <taxon>Eukaryota</taxon>
        <taxon>Sar</taxon>
        <taxon>Alveolata</taxon>
        <taxon>Colpodellida</taxon>
        <taxon>Vitrellaceae</taxon>
        <taxon>Vitrella</taxon>
    </lineage>
</organism>
<protein>
    <recommendedName>
        <fullName evidence="1">GP-PDE domain-containing protein</fullName>
    </recommendedName>
</protein>
<dbReference type="Gene3D" id="3.20.20.190">
    <property type="entry name" value="Phosphatidylinositol (PI) phosphodiesterase"/>
    <property type="match status" value="1"/>
</dbReference>
<dbReference type="GO" id="GO:0008081">
    <property type="term" value="F:phosphoric diester hydrolase activity"/>
    <property type="evidence" value="ECO:0007669"/>
    <property type="project" value="InterPro"/>
</dbReference>
<proteinExistence type="predicted"/>
<name>A0A0G4E8S2_VITBC</name>
<dbReference type="GO" id="GO:0006629">
    <property type="term" value="P:lipid metabolic process"/>
    <property type="evidence" value="ECO:0007669"/>
    <property type="project" value="InterPro"/>
</dbReference>
<gene>
    <name evidence="2" type="ORF">Vbra_11012</name>
</gene>
<dbReference type="OrthoDB" id="1058301at2759"/>
<dbReference type="PROSITE" id="PS50007">
    <property type="entry name" value="PIPLC_X_DOMAIN"/>
    <property type="match status" value="1"/>
</dbReference>
<reference evidence="2 3" key="1">
    <citation type="submission" date="2014-11" db="EMBL/GenBank/DDBJ databases">
        <authorList>
            <person name="Zhu J."/>
            <person name="Qi W."/>
            <person name="Song R."/>
        </authorList>
    </citation>
    <scope>NUCLEOTIDE SEQUENCE [LARGE SCALE GENOMIC DNA]</scope>
</reference>
<dbReference type="InParanoid" id="A0A0G4E8S2"/>
<evidence type="ECO:0000313" key="3">
    <source>
        <dbReference type="Proteomes" id="UP000041254"/>
    </source>
</evidence>
<evidence type="ECO:0000259" key="1">
    <source>
        <dbReference type="PROSITE" id="PS51704"/>
    </source>
</evidence>
<dbReference type="Pfam" id="PF03009">
    <property type="entry name" value="GDPD"/>
    <property type="match status" value="1"/>
</dbReference>
<dbReference type="VEuPathDB" id="CryptoDB:Vbra_11012"/>
<dbReference type="PANTHER" id="PTHR46211">
    <property type="entry name" value="GLYCEROPHOSPHORYL DIESTER PHOSPHODIESTERASE"/>
    <property type="match status" value="1"/>
</dbReference>
<dbReference type="SUPFAM" id="SSF51695">
    <property type="entry name" value="PLC-like phosphodiesterases"/>
    <property type="match status" value="1"/>
</dbReference>
<evidence type="ECO:0000313" key="2">
    <source>
        <dbReference type="EMBL" id="CEL92286.1"/>
    </source>
</evidence>
<feature type="domain" description="GP-PDE" evidence="1">
    <location>
        <begin position="1"/>
        <end position="282"/>
    </location>
</feature>
<dbReference type="PROSITE" id="PS51704">
    <property type="entry name" value="GP_PDE"/>
    <property type="match status" value="1"/>
</dbReference>
<dbReference type="PANTHER" id="PTHR46211:SF1">
    <property type="entry name" value="GLYCEROPHOSPHODIESTER PHOSPHODIESTERASE, CYTOPLASMIC"/>
    <property type="match status" value="1"/>
</dbReference>
<keyword evidence="3" id="KW-1185">Reference proteome</keyword>
<dbReference type="InterPro" id="IPR030395">
    <property type="entry name" value="GP_PDE_dom"/>
</dbReference>
<sequence>MPGCPSKAGVPENSMAAFVEAAMLGIDEVELDVWLTKDNKLLVFHGGESYDGGVLSETVVAPRTVKVEESTYDEMDKAGHLYLRVPWVESVRKLPQPECPLRLAFNVEIKGSKPQATTEVLKLAEKYGGRECVRKISSFSWLPPDNAQTLCNDQKWKSKTELTQAEVEQCPNGFVPADLLANAKNGMGIEVAVLFNNVNSLLPSSGRMLTIINHFSANWAHIYYPAQDEHWDRTVALHKANKKVLTWYGGHAEDPLETFEEQAAHGVDAVCCNQIEDAILEFCHLASHGQQQQHEMMIPVPVSEHAHGMPFGMARFGIGVPVMAPP</sequence>
<dbReference type="PhylomeDB" id="A0A0G4E8S2"/>
<accession>A0A0G4E8S2</accession>
<dbReference type="InterPro" id="IPR017946">
    <property type="entry name" value="PLC-like_Pdiesterase_TIM-brl"/>
</dbReference>
<dbReference type="EMBL" id="CDMY01000061">
    <property type="protein sequence ID" value="CEL92286.1"/>
    <property type="molecule type" value="Genomic_DNA"/>
</dbReference>